<proteinExistence type="inferred from homology"/>
<dbReference type="Proteomes" id="UP000290849">
    <property type="component" value="Unassembled WGS sequence"/>
</dbReference>
<keyword evidence="4" id="KW-0804">Transcription</keyword>
<feature type="domain" description="HTH lysR-type" evidence="5">
    <location>
        <begin position="1"/>
        <end position="58"/>
    </location>
</feature>
<dbReference type="InterPro" id="IPR005119">
    <property type="entry name" value="LysR_subst-bd"/>
</dbReference>
<dbReference type="GO" id="GO:0000976">
    <property type="term" value="F:transcription cis-regulatory region binding"/>
    <property type="evidence" value="ECO:0007669"/>
    <property type="project" value="TreeGrafter"/>
</dbReference>
<dbReference type="OrthoDB" id="9785745at2"/>
<dbReference type="Pfam" id="PF00126">
    <property type="entry name" value="HTH_1"/>
    <property type="match status" value="1"/>
</dbReference>
<dbReference type="InterPro" id="IPR036388">
    <property type="entry name" value="WH-like_DNA-bd_sf"/>
</dbReference>
<gene>
    <name evidence="6" type="ORF">C7R54_14215</name>
</gene>
<evidence type="ECO:0000313" key="7">
    <source>
        <dbReference type="Proteomes" id="UP000290849"/>
    </source>
</evidence>
<dbReference type="AlphaFoldDB" id="A0A4Q1HI71"/>
<keyword evidence="7" id="KW-1185">Reference proteome</keyword>
<evidence type="ECO:0000256" key="3">
    <source>
        <dbReference type="ARBA" id="ARBA00023125"/>
    </source>
</evidence>
<comment type="similarity">
    <text evidence="1">Belongs to the LysR transcriptional regulatory family.</text>
</comment>
<dbReference type="PANTHER" id="PTHR30126">
    <property type="entry name" value="HTH-TYPE TRANSCRIPTIONAL REGULATOR"/>
    <property type="match status" value="1"/>
</dbReference>
<evidence type="ECO:0000256" key="1">
    <source>
        <dbReference type="ARBA" id="ARBA00009437"/>
    </source>
</evidence>
<dbReference type="PROSITE" id="PS50931">
    <property type="entry name" value="HTH_LYSR"/>
    <property type="match status" value="1"/>
</dbReference>
<dbReference type="RefSeq" id="WP_129151115.1">
    <property type="nucleotide sequence ID" value="NZ_JBHSDO010000011.1"/>
</dbReference>
<dbReference type="GO" id="GO:0003700">
    <property type="term" value="F:DNA-binding transcription factor activity"/>
    <property type="evidence" value="ECO:0007669"/>
    <property type="project" value="InterPro"/>
</dbReference>
<dbReference type="Pfam" id="PF03466">
    <property type="entry name" value="LysR_substrate"/>
    <property type="match status" value="1"/>
</dbReference>
<sequence>MTPEQLLTFAYVADAGNISRAGELLHLSQPAVSGQLRALQEWFGEPLYRRRGHGVVLTSAGERLAEQARLLRQAYGQARAVRDDWRNVASGTLRLGASTTPASYLLPALVAEFRQRYPAVTLHLSDGNTAQIVQRLPLLDMAFIEGEVPAGLPADTQAHPWRRDEVVAVVRADHPLGGGRSASLAQLARYSLVMREPGSGVRRLVEQAFAQAGLAPEVALELAGVEGVKQAVRAGLGVGFVSAMSMRHEDGSLSALRIGTGEGTAESTGAGTGVGAEGLARTLSILLPHAGAPARAAVLFLELCRRAAGVAVA</sequence>
<evidence type="ECO:0000313" key="6">
    <source>
        <dbReference type="EMBL" id="RXN87751.1"/>
    </source>
</evidence>
<dbReference type="EMBL" id="PYAL01000004">
    <property type="protein sequence ID" value="RXN87751.1"/>
    <property type="molecule type" value="Genomic_DNA"/>
</dbReference>
<keyword evidence="2" id="KW-0805">Transcription regulation</keyword>
<dbReference type="PRINTS" id="PR00039">
    <property type="entry name" value="HTHLYSR"/>
</dbReference>
<dbReference type="PANTHER" id="PTHR30126:SF39">
    <property type="entry name" value="HTH-TYPE TRANSCRIPTIONAL REGULATOR CYSL"/>
    <property type="match status" value="1"/>
</dbReference>
<organism evidence="6 7">
    <name type="scientific">Achromobacter aloeverae</name>
    <dbReference type="NCBI Taxonomy" id="1750518"/>
    <lineage>
        <taxon>Bacteria</taxon>
        <taxon>Pseudomonadati</taxon>
        <taxon>Pseudomonadota</taxon>
        <taxon>Betaproteobacteria</taxon>
        <taxon>Burkholderiales</taxon>
        <taxon>Alcaligenaceae</taxon>
        <taxon>Achromobacter</taxon>
    </lineage>
</organism>
<evidence type="ECO:0000256" key="4">
    <source>
        <dbReference type="ARBA" id="ARBA00023163"/>
    </source>
</evidence>
<accession>A0A4Q1HI71</accession>
<dbReference type="SUPFAM" id="SSF46785">
    <property type="entry name" value="Winged helix' DNA-binding domain"/>
    <property type="match status" value="1"/>
</dbReference>
<protein>
    <submittedName>
        <fullName evidence="6">LysR family transcriptional regulator</fullName>
    </submittedName>
</protein>
<comment type="caution">
    <text evidence="6">The sequence shown here is derived from an EMBL/GenBank/DDBJ whole genome shotgun (WGS) entry which is preliminary data.</text>
</comment>
<dbReference type="Gene3D" id="3.40.190.290">
    <property type="match status" value="1"/>
</dbReference>
<evidence type="ECO:0000259" key="5">
    <source>
        <dbReference type="PROSITE" id="PS50931"/>
    </source>
</evidence>
<name>A0A4Q1HI71_9BURK</name>
<dbReference type="InterPro" id="IPR000847">
    <property type="entry name" value="LysR_HTH_N"/>
</dbReference>
<keyword evidence="3" id="KW-0238">DNA-binding</keyword>
<dbReference type="Gene3D" id="1.10.10.10">
    <property type="entry name" value="Winged helix-like DNA-binding domain superfamily/Winged helix DNA-binding domain"/>
    <property type="match status" value="1"/>
</dbReference>
<evidence type="ECO:0000256" key="2">
    <source>
        <dbReference type="ARBA" id="ARBA00023015"/>
    </source>
</evidence>
<dbReference type="InterPro" id="IPR036390">
    <property type="entry name" value="WH_DNA-bd_sf"/>
</dbReference>
<reference evidence="6 7" key="1">
    <citation type="journal article" date="2017" name="Int. J. Syst. Evol. Microbiol.">
        <title>Achromobacter aloeverae sp. nov., isolated from the root of Aloe vera (L.) Burm.f.</title>
        <authorList>
            <person name="Kuncharoen N."/>
            <person name="Muramatsu Y."/>
            <person name="Shibata C."/>
            <person name="Kamakura Y."/>
            <person name="Nakagawa Y."/>
            <person name="Tanasupawat S."/>
        </authorList>
    </citation>
    <scope>NUCLEOTIDE SEQUENCE [LARGE SCALE GENOMIC DNA]</scope>
    <source>
        <strain evidence="6 7">AVA-1</strain>
    </source>
</reference>
<dbReference type="SUPFAM" id="SSF53850">
    <property type="entry name" value="Periplasmic binding protein-like II"/>
    <property type="match status" value="1"/>
</dbReference>